<evidence type="ECO:0000256" key="1">
    <source>
        <dbReference type="ARBA" id="ARBA00022741"/>
    </source>
</evidence>
<dbReference type="PANTHER" id="PTHR43261:SF7">
    <property type="entry name" value="ELONGATION FACTOR G-LIKE PROTEIN"/>
    <property type="match status" value="1"/>
</dbReference>
<evidence type="ECO:0000313" key="4">
    <source>
        <dbReference type="EMBL" id="SES79193.1"/>
    </source>
</evidence>
<dbReference type="PANTHER" id="PTHR43261">
    <property type="entry name" value="TRANSLATION ELONGATION FACTOR G-RELATED"/>
    <property type="match status" value="1"/>
</dbReference>
<keyword evidence="5" id="KW-1185">Reference proteome</keyword>
<reference evidence="5" key="1">
    <citation type="submission" date="2016-10" db="EMBL/GenBank/DDBJ databases">
        <authorList>
            <person name="Varghese N."/>
            <person name="Submissions S."/>
        </authorList>
    </citation>
    <scope>NUCLEOTIDE SEQUENCE [LARGE SCALE GENOMIC DNA]</scope>
    <source>
        <strain evidence="5">DSM 16858</strain>
    </source>
</reference>
<evidence type="ECO:0000256" key="2">
    <source>
        <dbReference type="ARBA" id="ARBA00023134"/>
    </source>
</evidence>
<accession>A0A1H9ZC37</accession>
<dbReference type="SUPFAM" id="SSF50447">
    <property type="entry name" value="Translation proteins"/>
    <property type="match status" value="1"/>
</dbReference>
<keyword evidence="4" id="KW-0648">Protein biosynthesis</keyword>
<dbReference type="Pfam" id="PF00009">
    <property type="entry name" value="GTP_EFTU"/>
    <property type="match status" value="1"/>
</dbReference>
<evidence type="ECO:0000313" key="5">
    <source>
        <dbReference type="Proteomes" id="UP000199181"/>
    </source>
</evidence>
<keyword evidence="2" id="KW-0342">GTP-binding</keyword>
<dbReference type="RefSeq" id="WP_093515162.1">
    <property type="nucleotide sequence ID" value="NZ_FOIJ01000001.1"/>
</dbReference>
<dbReference type="Gene3D" id="2.40.30.10">
    <property type="entry name" value="Translation factors"/>
    <property type="match status" value="1"/>
</dbReference>
<organism evidence="4 5">
    <name type="scientific">Stigmatella erecta</name>
    <dbReference type="NCBI Taxonomy" id="83460"/>
    <lineage>
        <taxon>Bacteria</taxon>
        <taxon>Pseudomonadati</taxon>
        <taxon>Myxococcota</taxon>
        <taxon>Myxococcia</taxon>
        <taxon>Myxococcales</taxon>
        <taxon>Cystobacterineae</taxon>
        <taxon>Archangiaceae</taxon>
        <taxon>Stigmatella</taxon>
    </lineage>
</organism>
<dbReference type="GO" id="GO:0003924">
    <property type="term" value="F:GTPase activity"/>
    <property type="evidence" value="ECO:0007669"/>
    <property type="project" value="InterPro"/>
</dbReference>
<dbReference type="AlphaFoldDB" id="A0A1H9ZC37"/>
<protein>
    <submittedName>
        <fullName evidence="4">Elongation factor G</fullName>
    </submittedName>
</protein>
<keyword evidence="4" id="KW-0251">Elongation factor</keyword>
<dbReference type="InterPro" id="IPR000795">
    <property type="entry name" value="T_Tr_GTP-bd_dom"/>
</dbReference>
<dbReference type="GO" id="GO:0032790">
    <property type="term" value="P:ribosome disassembly"/>
    <property type="evidence" value="ECO:0007669"/>
    <property type="project" value="TreeGrafter"/>
</dbReference>
<dbReference type="EMBL" id="FOIJ01000001">
    <property type="protein sequence ID" value="SES79193.1"/>
    <property type="molecule type" value="Genomic_DNA"/>
</dbReference>
<feature type="domain" description="Tr-type G" evidence="3">
    <location>
        <begin position="8"/>
        <end position="264"/>
    </location>
</feature>
<dbReference type="SUPFAM" id="SSF52540">
    <property type="entry name" value="P-loop containing nucleoside triphosphate hydrolases"/>
    <property type="match status" value="1"/>
</dbReference>
<dbReference type="InterPro" id="IPR027417">
    <property type="entry name" value="P-loop_NTPase"/>
</dbReference>
<dbReference type="Proteomes" id="UP000199181">
    <property type="component" value="Unassembled WGS sequence"/>
</dbReference>
<keyword evidence="1" id="KW-0547">Nucleotide-binding</keyword>
<dbReference type="GO" id="GO:0005525">
    <property type="term" value="F:GTP binding"/>
    <property type="evidence" value="ECO:0007669"/>
    <property type="project" value="UniProtKB-KW"/>
</dbReference>
<sequence>MKFSAPPRVVAVVGVQGEGKTAFWDSLMWLARTSAMPAPQGPAPAGRAPSQELSVATVDLQGERWTFIDCPSAPEAFQETQHALMISDAALLVCDAKEGCAQALAPVLRFLDSRRIPHFFFLNALNESGASVRALLSSLQVVSGHPLVLREFPLREGQRTVGVVDLVSEHSWGVTAASEAPPMVVPASQRPIEQAARRQMLERLADQDDELLEALVEDSVPPPEMLHEQMARALKDNRLVPVFLGSAEQGWGLAQLLEGLRHEAPTVEETRVRLHLTAEGGPLAQCFKTYHLPQEGKQCLMRLWRGQVEDGCTLGGMRIEGVLRPHGAAQHAIGTALMGEVMAIRRLDQVRTGDLVGADGVSRPNDWPQ</sequence>
<evidence type="ECO:0000259" key="3">
    <source>
        <dbReference type="Pfam" id="PF00009"/>
    </source>
</evidence>
<name>A0A1H9ZC37_9BACT</name>
<dbReference type="InterPro" id="IPR009000">
    <property type="entry name" value="Transl_B-barrel_sf"/>
</dbReference>
<gene>
    <name evidence="4" type="ORF">SAMN05443639_101244</name>
</gene>
<dbReference type="Gene3D" id="3.40.50.300">
    <property type="entry name" value="P-loop containing nucleotide triphosphate hydrolases"/>
    <property type="match status" value="1"/>
</dbReference>
<dbReference type="GO" id="GO:0003746">
    <property type="term" value="F:translation elongation factor activity"/>
    <property type="evidence" value="ECO:0007669"/>
    <property type="project" value="UniProtKB-KW"/>
</dbReference>
<proteinExistence type="predicted"/>